<gene>
    <name evidence="2" type="ORF">HCN44_009548</name>
</gene>
<keyword evidence="1" id="KW-0472">Membrane</keyword>
<dbReference type="OrthoDB" id="8184505at2759"/>
<protein>
    <submittedName>
        <fullName evidence="2">Uncharacterized protein</fullName>
    </submittedName>
</protein>
<evidence type="ECO:0000256" key="1">
    <source>
        <dbReference type="SAM" id="Phobius"/>
    </source>
</evidence>
<dbReference type="AlphaFoldDB" id="A0A835CZ03"/>
<reference evidence="2 3" key="1">
    <citation type="submission" date="2020-08" db="EMBL/GenBank/DDBJ databases">
        <title>Aphidius gifuensis genome sequencing and assembly.</title>
        <authorList>
            <person name="Du Z."/>
        </authorList>
    </citation>
    <scope>NUCLEOTIDE SEQUENCE [LARGE SCALE GENOMIC DNA]</scope>
    <source>
        <strain evidence="2">YNYX2018</strain>
        <tissue evidence="2">Adults</tissue>
    </source>
</reference>
<dbReference type="EMBL" id="JACMRX010000001">
    <property type="protein sequence ID" value="KAF7998150.1"/>
    <property type="molecule type" value="Genomic_DNA"/>
</dbReference>
<keyword evidence="1" id="KW-1133">Transmembrane helix</keyword>
<sequence length="418" mass="46307">MRSASSSGLGLGVGVAGGPTLAATQQGQGVAALLVMLAVLCFIFAYCCWGGPFIRSLCRRHCCCHLEDDENESRFGSSEQTIGTAPTIILLPHGRMLVVDGTIFTQFQADTTGLDLVELGENVLRAQRSPRCLHRHQLQNSEGSILEMDVETPSKDSLGSIGGFPPPAYESIYGKDEDDMPPSYSDILLHRFTNLPYEIGIHANSKDDIEMHSLESCPHIINNPINGIPYHPYATITSYPSQSYPRRNLTRNSSLINNQIGDYYIDNEIGRVYAITSNNITNNNRTRSDELQLNSNYNINNNSHNVITRLSLNELGINDRILNNDNQRIRVVDATINRSINEIINADDVRDRRHLQFHQAIERNAHDDDGDVVDAVVGATGDVVDDDIGGRISRQAMRQDDNDDNDFGALADIRESRV</sequence>
<proteinExistence type="predicted"/>
<comment type="caution">
    <text evidence="2">The sequence shown here is derived from an EMBL/GenBank/DDBJ whole genome shotgun (WGS) entry which is preliminary data.</text>
</comment>
<keyword evidence="3" id="KW-1185">Reference proteome</keyword>
<accession>A0A835CZ03</accession>
<organism evidence="2 3">
    <name type="scientific">Aphidius gifuensis</name>
    <name type="common">Parasitoid wasp</name>
    <dbReference type="NCBI Taxonomy" id="684658"/>
    <lineage>
        <taxon>Eukaryota</taxon>
        <taxon>Metazoa</taxon>
        <taxon>Ecdysozoa</taxon>
        <taxon>Arthropoda</taxon>
        <taxon>Hexapoda</taxon>
        <taxon>Insecta</taxon>
        <taxon>Pterygota</taxon>
        <taxon>Neoptera</taxon>
        <taxon>Endopterygota</taxon>
        <taxon>Hymenoptera</taxon>
        <taxon>Apocrita</taxon>
        <taxon>Ichneumonoidea</taxon>
        <taxon>Braconidae</taxon>
        <taxon>Aphidiinae</taxon>
        <taxon>Aphidius</taxon>
    </lineage>
</organism>
<evidence type="ECO:0000313" key="3">
    <source>
        <dbReference type="Proteomes" id="UP000639338"/>
    </source>
</evidence>
<evidence type="ECO:0000313" key="2">
    <source>
        <dbReference type="EMBL" id="KAF7998150.1"/>
    </source>
</evidence>
<name>A0A835CZ03_APHGI</name>
<feature type="transmembrane region" description="Helical" evidence="1">
    <location>
        <begin position="32"/>
        <end position="51"/>
    </location>
</feature>
<dbReference type="Proteomes" id="UP000639338">
    <property type="component" value="Unassembled WGS sequence"/>
</dbReference>
<keyword evidence="1" id="KW-0812">Transmembrane</keyword>